<evidence type="ECO:0000256" key="1">
    <source>
        <dbReference type="SAM" id="MobiDB-lite"/>
    </source>
</evidence>
<reference evidence="2 3" key="1">
    <citation type="journal article" date="2005" name="Genome Res.">
        <title>Comparative and functional genomic analyses of the pathogenicity of phytopathogen Xanthomonas campestris pv. campestris.</title>
        <authorList>
            <person name="Qian W."/>
            <person name="Jia Y."/>
            <person name="Ren S.X."/>
            <person name="He Y.Q."/>
            <person name="Feng J.X."/>
            <person name="Lu L.F."/>
            <person name="Sun Q."/>
            <person name="Ying G."/>
            <person name="Tang D.J."/>
            <person name="Tang H."/>
            <person name="Wu W."/>
            <person name="Hao P."/>
            <person name="Wang L."/>
            <person name="Jiang B.L."/>
            <person name="Zeng S."/>
            <person name="Gu W.Y."/>
            <person name="Lu G."/>
            <person name="Rong L."/>
            <person name="Tian Y."/>
            <person name="Yao Z."/>
            <person name="Fu G."/>
            <person name="Chen B."/>
            <person name="Fang R."/>
            <person name="Qiang B."/>
            <person name="Chen Z."/>
            <person name="Zhao G.P."/>
            <person name="Tang J.L."/>
            <person name="He C."/>
        </authorList>
    </citation>
    <scope>NUCLEOTIDE SEQUENCE [LARGE SCALE GENOMIC DNA]</scope>
    <source>
        <strain evidence="2 3">8004</strain>
    </source>
</reference>
<accession>A0A0H2XAW1</accession>
<dbReference type="EMBL" id="CP000050">
    <property type="protein sequence ID" value="AAY50529.1"/>
    <property type="molecule type" value="Genomic_DNA"/>
</dbReference>
<gene>
    <name evidence="2" type="ordered locus">XC_3486</name>
</gene>
<feature type="region of interest" description="Disordered" evidence="1">
    <location>
        <begin position="1"/>
        <end position="42"/>
    </location>
</feature>
<sequence length="42" mass="4222">MAAVVAGMDAVTSSRPGSVRNLRATGNDGSPVQQRVHNGSAV</sequence>
<evidence type="ECO:0000313" key="2">
    <source>
        <dbReference type="EMBL" id="AAY50529.1"/>
    </source>
</evidence>
<dbReference type="HOGENOM" id="CLU_3319272_0_0_6"/>
<feature type="compositionally biased region" description="Polar residues" evidence="1">
    <location>
        <begin position="27"/>
        <end position="42"/>
    </location>
</feature>
<evidence type="ECO:0000313" key="3">
    <source>
        <dbReference type="Proteomes" id="UP000000420"/>
    </source>
</evidence>
<dbReference type="Proteomes" id="UP000000420">
    <property type="component" value="Chromosome"/>
</dbReference>
<dbReference type="AlphaFoldDB" id="A0A0H2XAW1"/>
<name>A0A0H2XAW1_XANC8</name>
<dbReference type="KEGG" id="xcb:XC_3486"/>
<proteinExistence type="predicted"/>
<organism evidence="2 3">
    <name type="scientific">Xanthomonas campestris pv. campestris (strain 8004)</name>
    <dbReference type="NCBI Taxonomy" id="314565"/>
    <lineage>
        <taxon>Bacteria</taxon>
        <taxon>Pseudomonadati</taxon>
        <taxon>Pseudomonadota</taxon>
        <taxon>Gammaproteobacteria</taxon>
        <taxon>Lysobacterales</taxon>
        <taxon>Lysobacteraceae</taxon>
        <taxon>Xanthomonas</taxon>
    </lineage>
</organism>
<protein>
    <submittedName>
        <fullName evidence="2">Uncharacterized protein</fullName>
    </submittedName>
</protein>